<feature type="region of interest" description="Disordered" evidence="1">
    <location>
        <begin position="1"/>
        <end position="37"/>
    </location>
</feature>
<feature type="compositionally biased region" description="Basic and acidic residues" evidence="1">
    <location>
        <begin position="11"/>
        <end position="20"/>
    </location>
</feature>
<dbReference type="EMBL" id="CP094298">
    <property type="protein sequence ID" value="UNZ03513.1"/>
    <property type="molecule type" value="Genomic_DNA"/>
</dbReference>
<feature type="domain" description="Cysteinyl-tRNA ligase anticodon binding" evidence="3">
    <location>
        <begin position="202"/>
        <end position="252"/>
    </location>
</feature>
<keyword evidence="2" id="KW-1133">Transmembrane helix</keyword>
<evidence type="ECO:0000256" key="1">
    <source>
        <dbReference type="SAM" id="MobiDB-lite"/>
    </source>
</evidence>
<gene>
    <name evidence="5" type="ORF">SRIMR7_15245</name>
</gene>
<dbReference type="RefSeq" id="WP_003983209.1">
    <property type="nucleotide sequence ID" value="NZ_CP043497.1"/>
</dbReference>
<dbReference type="Pfam" id="PF23493">
    <property type="entry name" value="CysS_C"/>
    <property type="match status" value="1"/>
</dbReference>
<dbReference type="Pfam" id="PF23494">
    <property type="entry name" value="bPH_10"/>
    <property type="match status" value="1"/>
</dbReference>
<evidence type="ECO:0000256" key="2">
    <source>
        <dbReference type="SAM" id="Phobius"/>
    </source>
</evidence>
<evidence type="ECO:0000259" key="3">
    <source>
        <dbReference type="Pfam" id="PF23493"/>
    </source>
</evidence>
<evidence type="ECO:0008006" key="7">
    <source>
        <dbReference type="Google" id="ProtNLM"/>
    </source>
</evidence>
<proteinExistence type="predicted"/>
<dbReference type="InterPro" id="IPR057798">
    <property type="entry name" value="PH_YqeB"/>
</dbReference>
<feature type="transmembrane region" description="Helical" evidence="2">
    <location>
        <begin position="89"/>
        <end position="110"/>
    </location>
</feature>
<dbReference type="InterPro" id="IPR056411">
    <property type="entry name" value="CysS_C"/>
</dbReference>
<keyword evidence="2" id="KW-0472">Membrane</keyword>
<reference evidence="5 6" key="1">
    <citation type="submission" date="2022-03" db="EMBL/GenBank/DDBJ databases">
        <title>Complete genome of Streptomyces rimosus ssp. rimosus R7 (=ATCC 10970).</title>
        <authorList>
            <person name="Beganovic S."/>
            <person name="Ruckert C."/>
            <person name="Busche T."/>
            <person name="Kalinowski J."/>
            <person name="Wittmann C."/>
        </authorList>
    </citation>
    <scope>NUCLEOTIDE SEQUENCE [LARGE SCALE GENOMIC DNA]</scope>
    <source>
        <strain evidence="5 6">R7</strain>
    </source>
</reference>
<evidence type="ECO:0000313" key="6">
    <source>
        <dbReference type="Proteomes" id="UP000829494"/>
    </source>
</evidence>
<dbReference type="Proteomes" id="UP000829494">
    <property type="component" value="Chromosome"/>
</dbReference>
<sequence>MSSDNPAFKAPPKDSPEDLSKAPSSPSSSSPDRTAVGPSTGERVLLWAGFPVLGAVVLWLLSRAAGWVASLPWAPLQGPFKLVASVPEPQVSIGAVILGVLLGLGIAFFAESEYVTAVIDPEQAVLTVDRVSRTVPRAATAAVFKDGKNLVLLGHDTTELARLRGDFDAERFAAAFQRHGYPWQPDGDPYAADFRRWVTAQPDLPEAAHALLKAREHALKKGHKEDAEQLRTELSALGIVVREGKDKAQQWRRVRAASGDAERTGA</sequence>
<evidence type="ECO:0000313" key="5">
    <source>
        <dbReference type="EMBL" id="UNZ03513.1"/>
    </source>
</evidence>
<dbReference type="GeneID" id="66857391"/>
<feature type="transmembrane region" description="Helical" evidence="2">
    <location>
        <begin position="44"/>
        <end position="69"/>
    </location>
</feature>
<name>A0ABY3YZU6_STRRM</name>
<evidence type="ECO:0000259" key="4">
    <source>
        <dbReference type="Pfam" id="PF23494"/>
    </source>
</evidence>
<feature type="domain" description="YqeB PH" evidence="4">
    <location>
        <begin position="34"/>
        <end position="184"/>
    </location>
</feature>
<organism evidence="5 6">
    <name type="scientific">Streptomyces rimosus subsp. rimosus</name>
    <dbReference type="NCBI Taxonomy" id="132474"/>
    <lineage>
        <taxon>Bacteria</taxon>
        <taxon>Bacillati</taxon>
        <taxon>Actinomycetota</taxon>
        <taxon>Actinomycetes</taxon>
        <taxon>Kitasatosporales</taxon>
        <taxon>Streptomycetaceae</taxon>
        <taxon>Streptomyces</taxon>
    </lineage>
</organism>
<protein>
    <recommendedName>
        <fullName evidence="7">DUF308 domain-containing protein</fullName>
    </recommendedName>
</protein>
<keyword evidence="2" id="KW-0812">Transmembrane</keyword>
<keyword evidence="6" id="KW-1185">Reference proteome</keyword>
<accession>A0ABY3YZU6</accession>